<dbReference type="GO" id="GO:0003713">
    <property type="term" value="F:transcription coactivator activity"/>
    <property type="evidence" value="ECO:0007669"/>
    <property type="project" value="TreeGrafter"/>
</dbReference>
<comment type="subcellular location">
    <subcellularLocation>
        <location evidence="1">Nucleus</location>
    </subcellularLocation>
</comment>
<evidence type="ECO:0000313" key="8">
    <source>
        <dbReference type="Proteomes" id="UP001431783"/>
    </source>
</evidence>
<protein>
    <recommendedName>
        <fullName evidence="9">Transcriptional adapter 1</fullName>
    </recommendedName>
</protein>
<dbReference type="GO" id="GO:0006357">
    <property type="term" value="P:regulation of transcription by RNA polymerase II"/>
    <property type="evidence" value="ECO:0007669"/>
    <property type="project" value="TreeGrafter"/>
</dbReference>
<proteinExistence type="inferred from homology"/>
<evidence type="ECO:0000256" key="1">
    <source>
        <dbReference type="ARBA" id="ARBA00004123"/>
    </source>
</evidence>
<dbReference type="PANTHER" id="PTHR21277:SF5">
    <property type="entry name" value="TRANSCRIPTIONAL ADAPTER 1"/>
    <property type="match status" value="1"/>
</dbReference>
<keyword evidence="5" id="KW-0539">Nucleus</keyword>
<comment type="caution">
    <text evidence="7">The sequence shown here is derived from an EMBL/GenBank/DDBJ whole genome shotgun (WGS) entry which is preliminary data.</text>
</comment>
<accession>A0AAW1UFZ1</accession>
<comment type="similarity">
    <text evidence="2">Belongs to the TADA1 family.</text>
</comment>
<dbReference type="EMBL" id="JARQZJ010000071">
    <property type="protein sequence ID" value="KAK9881944.1"/>
    <property type="molecule type" value="Genomic_DNA"/>
</dbReference>
<evidence type="ECO:0000256" key="2">
    <source>
        <dbReference type="ARBA" id="ARBA00010314"/>
    </source>
</evidence>
<evidence type="ECO:0000256" key="4">
    <source>
        <dbReference type="ARBA" id="ARBA00023163"/>
    </source>
</evidence>
<keyword evidence="4" id="KW-0804">Transcription</keyword>
<dbReference type="GO" id="GO:0000124">
    <property type="term" value="C:SAGA complex"/>
    <property type="evidence" value="ECO:0007669"/>
    <property type="project" value="TreeGrafter"/>
</dbReference>
<feature type="region of interest" description="Disordered" evidence="6">
    <location>
        <begin position="78"/>
        <end position="116"/>
    </location>
</feature>
<evidence type="ECO:0000313" key="7">
    <source>
        <dbReference type="EMBL" id="KAK9881944.1"/>
    </source>
</evidence>
<evidence type="ECO:0000256" key="3">
    <source>
        <dbReference type="ARBA" id="ARBA00023015"/>
    </source>
</evidence>
<dbReference type="AlphaFoldDB" id="A0AAW1UFZ1"/>
<gene>
    <name evidence="7" type="ORF">WA026_018138</name>
</gene>
<organism evidence="7 8">
    <name type="scientific">Henosepilachna vigintioctopunctata</name>
    <dbReference type="NCBI Taxonomy" id="420089"/>
    <lineage>
        <taxon>Eukaryota</taxon>
        <taxon>Metazoa</taxon>
        <taxon>Ecdysozoa</taxon>
        <taxon>Arthropoda</taxon>
        <taxon>Hexapoda</taxon>
        <taxon>Insecta</taxon>
        <taxon>Pterygota</taxon>
        <taxon>Neoptera</taxon>
        <taxon>Endopterygota</taxon>
        <taxon>Coleoptera</taxon>
        <taxon>Polyphaga</taxon>
        <taxon>Cucujiformia</taxon>
        <taxon>Coccinelloidea</taxon>
        <taxon>Coccinellidae</taxon>
        <taxon>Epilachninae</taxon>
        <taxon>Epilachnini</taxon>
        <taxon>Henosepilachna</taxon>
    </lineage>
</organism>
<dbReference type="Proteomes" id="UP001431783">
    <property type="component" value="Unassembled WGS sequence"/>
</dbReference>
<dbReference type="PANTHER" id="PTHR21277">
    <property type="entry name" value="TRANSCRIPTIONAL ADAPTER 1"/>
    <property type="match status" value="1"/>
</dbReference>
<dbReference type="InterPro" id="IPR024738">
    <property type="entry name" value="Hfi1/Tada1"/>
</dbReference>
<evidence type="ECO:0000256" key="5">
    <source>
        <dbReference type="ARBA" id="ARBA00023242"/>
    </source>
</evidence>
<keyword evidence="8" id="KW-1185">Reference proteome</keyword>
<evidence type="ECO:0008006" key="9">
    <source>
        <dbReference type="Google" id="ProtNLM"/>
    </source>
</evidence>
<sequence>MDALDEARAHLESVVNEDLLKEYLAILRQWYLFNTKINQDEFDRKARKLLLNEDQIIAHDRFLKALLDKTSSDRTILPKTIDSSDTHKSVRSSSNKRTYESIDNGKSSKSSTRRGSFRPVEFGDYVQPLSPSKLPPNDIVGRNDANDLFIPDHSLISTRIAFTAWDNGIQNVEGGVTDIIVNACQMFVKNILTAMILRKKGYKIRDRKFQYGFNQPIPDPFLRNYRNIYDDTAESRVEVPDHDANFFPRPRPSLENFEQQIAYSYSGSNTRKTDNILSLRLLYDTLKENPSLLGSDATHKLHLLRLNLQLSH</sequence>
<dbReference type="GO" id="GO:0005634">
    <property type="term" value="C:nucleus"/>
    <property type="evidence" value="ECO:0007669"/>
    <property type="project" value="UniProtKB-SubCell"/>
</dbReference>
<keyword evidence="3" id="KW-0805">Transcription regulation</keyword>
<dbReference type="CDD" id="cd22934">
    <property type="entry name" value="HFD_TADA1"/>
    <property type="match status" value="1"/>
</dbReference>
<evidence type="ECO:0000256" key="6">
    <source>
        <dbReference type="SAM" id="MobiDB-lite"/>
    </source>
</evidence>
<name>A0AAW1UFZ1_9CUCU</name>
<reference evidence="7 8" key="1">
    <citation type="submission" date="2023-03" db="EMBL/GenBank/DDBJ databases">
        <title>Genome insight into feeding habits of ladybird beetles.</title>
        <authorList>
            <person name="Li H.-S."/>
            <person name="Huang Y.-H."/>
            <person name="Pang H."/>
        </authorList>
    </citation>
    <scope>NUCLEOTIDE SEQUENCE [LARGE SCALE GENOMIC DNA]</scope>
    <source>
        <strain evidence="7">SYSU_2023b</strain>
        <tissue evidence="7">Whole body</tissue>
    </source>
</reference>